<proteinExistence type="inferred from homology"/>
<dbReference type="InterPro" id="IPR051682">
    <property type="entry name" value="Mito_Persulfide_Diox"/>
</dbReference>
<dbReference type="Proteomes" id="UP000266313">
    <property type="component" value="Chromosome"/>
</dbReference>
<evidence type="ECO:0000256" key="1">
    <source>
        <dbReference type="ARBA" id="ARBA00001954"/>
    </source>
</evidence>
<keyword evidence="8" id="KW-0408">Iron</keyword>
<dbReference type="KEGG" id="mmai:sS8_2766"/>
<evidence type="ECO:0000256" key="7">
    <source>
        <dbReference type="ARBA" id="ARBA00023002"/>
    </source>
</evidence>
<dbReference type="SUPFAM" id="SSF56281">
    <property type="entry name" value="Metallo-hydrolase/oxidoreductase"/>
    <property type="match status" value="1"/>
</dbReference>
<keyword evidence="11" id="KW-1185">Reference proteome</keyword>
<dbReference type="GO" id="GO:0006749">
    <property type="term" value="P:glutathione metabolic process"/>
    <property type="evidence" value="ECO:0007669"/>
    <property type="project" value="InterPro"/>
</dbReference>
<dbReference type="InterPro" id="IPR036866">
    <property type="entry name" value="RibonucZ/Hydroxyglut_hydro"/>
</dbReference>
<accession>A0A250KUS0</accession>
<keyword evidence="4" id="KW-0809">Transit peptide</keyword>
<dbReference type="FunFam" id="3.60.15.10:FF:000013">
    <property type="entry name" value="Persulfide dioxygenase ETHE1, mitochondrial"/>
    <property type="match status" value="1"/>
</dbReference>
<reference evidence="10 11" key="1">
    <citation type="submission" date="2016-12" db="EMBL/GenBank/DDBJ databases">
        <title>Genome sequencing of Methylocaldum marinum.</title>
        <authorList>
            <person name="Takeuchi M."/>
            <person name="Kamagata Y."/>
            <person name="Hiraoka S."/>
            <person name="Oshima K."/>
            <person name="Hattori M."/>
            <person name="Iwasaki W."/>
        </authorList>
    </citation>
    <scope>NUCLEOTIDE SEQUENCE [LARGE SCALE GENOMIC DNA]</scope>
    <source>
        <strain evidence="10 11">S8</strain>
    </source>
</reference>
<gene>
    <name evidence="10" type="ORF">sS8_2766</name>
</gene>
<dbReference type="CDD" id="cd07724">
    <property type="entry name" value="POD-like_MBL-fold"/>
    <property type="match status" value="1"/>
</dbReference>
<evidence type="ECO:0000256" key="5">
    <source>
        <dbReference type="ARBA" id="ARBA00022964"/>
    </source>
</evidence>
<organism evidence="10 11">
    <name type="scientific">Methylocaldum marinum</name>
    <dbReference type="NCBI Taxonomy" id="1432792"/>
    <lineage>
        <taxon>Bacteria</taxon>
        <taxon>Pseudomonadati</taxon>
        <taxon>Pseudomonadota</taxon>
        <taxon>Gammaproteobacteria</taxon>
        <taxon>Methylococcales</taxon>
        <taxon>Methylococcaceae</taxon>
        <taxon>Methylocaldum</taxon>
    </lineage>
</organism>
<dbReference type="PANTHER" id="PTHR43084">
    <property type="entry name" value="PERSULFIDE DIOXYGENASE ETHE1"/>
    <property type="match status" value="1"/>
</dbReference>
<dbReference type="PANTHER" id="PTHR43084:SF1">
    <property type="entry name" value="PERSULFIDE DIOXYGENASE ETHE1, MITOCHONDRIAL"/>
    <property type="match status" value="1"/>
</dbReference>
<keyword evidence="3" id="KW-0479">Metal-binding</keyword>
<dbReference type="GO" id="GO:0070813">
    <property type="term" value="P:hydrogen sulfide metabolic process"/>
    <property type="evidence" value="ECO:0007669"/>
    <property type="project" value="TreeGrafter"/>
</dbReference>
<evidence type="ECO:0000256" key="8">
    <source>
        <dbReference type="ARBA" id="ARBA00023004"/>
    </source>
</evidence>
<evidence type="ECO:0000313" key="10">
    <source>
        <dbReference type="EMBL" id="BBA34711.1"/>
    </source>
</evidence>
<dbReference type="SMART" id="SM00849">
    <property type="entry name" value="Lactamase_B"/>
    <property type="match status" value="1"/>
</dbReference>
<dbReference type="InterPro" id="IPR001279">
    <property type="entry name" value="Metallo-B-lactamas"/>
</dbReference>
<feature type="domain" description="Metallo-beta-lactamase" evidence="9">
    <location>
        <begin position="26"/>
        <end position="185"/>
    </location>
</feature>
<evidence type="ECO:0000256" key="3">
    <source>
        <dbReference type="ARBA" id="ARBA00022723"/>
    </source>
</evidence>
<evidence type="ECO:0000256" key="2">
    <source>
        <dbReference type="ARBA" id="ARBA00006759"/>
    </source>
</evidence>
<evidence type="ECO:0000259" key="9">
    <source>
        <dbReference type="SMART" id="SM00849"/>
    </source>
</evidence>
<sequence length="248" mass="27566">MARFDGFLIQRSYTMIFKQLFEPDTCTYTYLLGCDRTRRTVLIDPVANEVENYIGRLKQLDLNLLYTMETHVHADHITGSGLLREHLGSKSVVHRDAGAMCADLLVTDGILLQVGDLEIEVRHTPGHTNGCVSYVVGDRVFTGDALFIGGCGRTDFQQGDAGRLYDSITKKLFTLPPDTLVYPGHDYNGNTVSSIKQEMAKNPRLGAGKSREEFIAIMNELDLPYPKYIDQALPANQACGREPAVRHG</sequence>
<dbReference type="GO" id="GO:0046872">
    <property type="term" value="F:metal ion binding"/>
    <property type="evidence" value="ECO:0007669"/>
    <property type="project" value="UniProtKB-KW"/>
</dbReference>
<dbReference type="InterPro" id="IPR044528">
    <property type="entry name" value="POD-like_MBL-fold"/>
</dbReference>
<comment type="cofactor">
    <cofactor evidence="1">
        <name>Fe(2+)</name>
        <dbReference type="ChEBI" id="CHEBI:29033"/>
    </cofactor>
</comment>
<evidence type="ECO:0000256" key="4">
    <source>
        <dbReference type="ARBA" id="ARBA00022946"/>
    </source>
</evidence>
<keyword evidence="5" id="KW-0223">Dioxygenase</keyword>
<evidence type="ECO:0000256" key="6">
    <source>
        <dbReference type="ARBA" id="ARBA00022990"/>
    </source>
</evidence>
<keyword evidence="6" id="KW-0007">Acetylation</keyword>
<dbReference type="Gene3D" id="3.60.15.10">
    <property type="entry name" value="Ribonuclease Z/Hydroxyacylglutathione hydrolase-like"/>
    <property type="match status" value="1"/>
</dbReference>
<keyword evidence="7" id="KW-0560">Oxidoreductase</keyword>
<comment type="similarity">
    <text evidence="2">Belongs to the metallo-beta-lactamase superfamily. Glyoxalase II family.</text>
</comment>
<protein>
    <submittedName>
        <fullName evidence="10">Metallo-beta-lactamase</fullName>
    </submittedName>
</protein>
<dbReference type="EMBL" id="AP017928">
    <property type="protein sequence ID" value="BBA34711.1"/>
    <property type="molecule type" value="Genomic_DNA"/>
</dbReference>
<dbReference type="GO" id="GO:0050313">
    <property type="term" value="F:sulfur dioxygenase activity"/>
    <property type="evidence" value="ECO:0007669"/>
    <property type="project" value="InterPro"/>
</dbReference>
<dbReference type="AlphaFoldDB" id="A0A250KUS0"/>
<dbReference type="Pfam" id="PF00753">
    <property type="entry name" value="Lactamase_B"/>
    <property type="match status" value="1"/>
</dbReference>
<evidence type="ECO:0000313" key="11">
    <source>
        <dbReference type="Proteomes" id="UP000266313"/>
    </source>
</evidence>
<name>A0A250KUS0_9GAMM</name>